<gene>
    <name evidence="2" type="ORF">KCN53_03715</name>
</gene>
<keyword evidence="1" id="KW-0472">Membrane</keyword>
<keyword evidence="1" id="KW-0812">Transmembrane</keyword>
<proteinExistence type="predicted"/>
<organism evidence="2 3">
    <name type="scientific">Pacificimonas aurantium</name>
    <dbReference type="NCBI Taxonomy" id="1250540"/>
    <lineage>
        <taxon>Bacteria</taxon>
        <taxon>Pseudomonadati</taxon>
        <taxon>Pseudomonadota</taxon>
        <taxon>Alphaproteobacteria</taxon>
        <taxon>Sphingomonadales</taxon>
        <taxon>Sphingosinicellaceae</taxon>
        <taxon>Pacificimonas</taxon>
    </lineage>
</organism>
<evidence type="ECO:0008006" key="4">
    <source>
        <dbReference type="Google" id="ProtNLM"/>
    </source>
</evidence>
<reference evidence="2 3" key="1">
    <citation type="submission" date="2021-04" db="EMBL/GenBank/DDBJ databases">
        <authorList>
            <person name="Pira H."/>
            <person name="Risdian C."/>
            <person name="Wink J."/>
        </authorList>
    </citation>
    <scope>NUCLEOTIDE SEQUENCE [LARGE SCALE GENOMIC DNA]</scope>
    <source>
        <strain evidence="2 3">DSM 107782</strain>
    </source>
</reference>
<dbReference type="RefSeq" id="WP_172406159.1">
    <property type="nucleotide sequence ID" value="NZ_JAGSGB010000001.1"/>
</dbReference>
<evidence type="ECO:0000313" key="2">
    <source>
        <dbReference type="EMBL" id="MBZ6377738.1"/>
    </source>
</evidence>
<feature type="transmembrane region" description="Helical" evidence="1">
    <location>
        <begin position="44"/>
        <end position="62"/>
    </location>
</feature>
<name>A0ABS7WH83_9SPHN</name>
<evidence type="ECO:0000313" key="3">
    <source>
        <dbReference type="Proteomes" id="UP000824621"/>
    </source>
</evidence>
<comment type="caution">
    <text evidence="2">The sequence shown here is derived from an EMBL/GenBank/DDBJ whole genome shotgun (WGS) entry which is preliminary data.</text>
</comment>
<accession>A0ABS7WH83</accession>
<keyword evidence="3" id="KW-1185">Reference proteome</keyword>
<sequence>MSQDVLHDFDSLSRQAQPVAVEQQAVNPVARIGHNRPVGGVPRGVLMTFTGCFAILLGALAAPAFGTAPFPLIFAIFAICFAGYFLPIWRTHVMREATARRPHADVDTGSGRLSAKEAAWQILPLPALLAAFGIFAIVAKAAIFA</sequence>
<keyword evidence="1" id="KW-1133">Transmembrane helix</keyword>
<dbReference type="EMBL" id="JAGSGB010000001">
    <property type="protein sequence ID" value="MBZ6377738.1"/>
    <property type="molecule type" value="Genomic_DNA"/>
</dbReference>
<evidence type="ECO:0000256" key="1">
    <source>
        <dbReference type="SAM" id="Phobius"/>
    </source>
</evidence>
<feature type="transmembrane region" description="Helical" evidence="1">
    <location>
        <begin position="122"/>
        <end position="143"/>
    </location>
</feature>
<protein>
    <recommendedName>
        <fullName evidence="4">DUF2269 family protein</fullName>
    </recommendedName>
</protein>
<dbReference type="Proteomes" id="UP000824621">
    <property type="component" value="Unassembled WGS sequence"/>
</dbReference>
<feature type="transmembrane region" description="Helical" evidence="1">
    <location>
        <begin position="68"/>
        <end position="86"/>
    </location>
</feature>